<dbReference type="GO" id="GO:0005886">
    <property type="term" value="C:plasma membrane"/>
    <property type="evidence" value="ECO:0007669"/>
    <property type="project" value="UniProtKB-SubCell"/>
</dbReference>
<dbReference type="FunFam" id="3.80.10.10:FF:000041">
    <property type="entry name" value="LRR receptor-like serine/threonine-protein kinase ERECTA"/>
    <property type="match status" value="1"/>
</dbReference>
<dbReference type="Gene3D" id="3.80.10.10">
    <property type="entry name" value="Ribonuclease Inhibitor"/>
    <property type="match status" value="4"/>
</dbReference>
<proteinExistence type="inferred from homology"/>
<evidence type="ECO:0000256" key="6">
    <source>
        <dbReference type="ARBA" id="ARBA00022729"/>
    </source>
</evidence>
<evidence type="ECO:0000256" key="4">
    <source>
        <dbReference type="ARBA" id="ARBA00022614"/>
    </source>
</evidence>
<evidence type="ECO:0000256" key="13">
    <source>
        <dbReference type="SAM" id="SignalP"/>
    </source>
</evidence>
<dbReference type="InterPro" id="IPR032675">
    <property type="entry name" value="LRR_dom_sf"/>
</dbReference>
<evidence type="ECO:0000256" key="10">
    <source>
        <dbReference type="ARBA" id="ARBA00023170"/>
    </source>
</evidence>
<keyword evidence="5 12" id="KW-0812">Transmembrane</keyword>
<accession>A0A8K0HQZ5</accession>
<feature type="chain" id="PRO_5035459476" description="Leucine-rich repeat-containing N-terminal plant-type domain-containing protein" evidence="13">
    <location>
        <begin position="24"/>
        <end position="1011"/>
    </location>
</feature>
<evidence type="ECO:0000256" key="9">
    <source>
        <dbReference type="ARBA" id="ARBA00023136"/>
    </source>
</evidence>
<dbReference type="FunFam" id="3.80.10.10:FF:000213">
    <property type="entry name" value="Tyrosine-sulfated glycopeptide receptor 1"/>
    <property type="match status" value="1"/>
</dbReference>
<evidence type="ECO:0000256" key="7">
    <source>
        <dbReference type="ARBA" id="ARBA00022737"/>
    </source>
</evidence>
<dbReference type="SUPFAM" id="SSF52058">
    <property type="entry name" value="L domain-like"/>
    <property type="match status" value="2"/>
</dbReference>
<evidence type="ECO:0000313" key="15">
    <source>
        <dbReference type="EMBL" id="KAF3457076.1"/>
    </source>
</evidence>
<evidence type="ECO:0000259" key="14">
    <source>
        <dbReference type="Pfam" id="PF08263"/>
    </source>
</evidence>
<dbReference type="AlphaFoldDB" id="A0A8K0HQZ5"/>
<keyword evidence="4" id="KW-0433">Leucine-rich repeat</keyword>
<feature type="transmembrane region" description="Helical" evidence="12">
    <location>
        <begin position="961"/>
        <end position="985"/>
    </location>
</feature>
<feature type="signal peptide" evidence="13">
    <location>
        <begin position="1"/>
        <end position="23"/>
    </location>
</feature>
<reference evidence="15" key="1">
    <citation type="submission" date="2020-03" db="EMBL/GenBank/DDBJ databases">
        <title>A high-quality chromosome-level genome assembly of a woody plant with both climbing and erect habits, Rhamnella rubrinervis.</title>
        <authorList>
            <person name="Lu Z."/>
            <person name="Yang Y."/>
            <person name="Zhu X."/>
            <person name="Sun Y."/>
        </authorList>
    </citation>
    <scope>NUCLEOTIDE SEQUENCE</scope>
    <source>
        <strain evidence="15">BYM</strain>
        <tissue evidence="15">Leaf</tissue>
    </source>
</reference>
<evidence type="ECO:0000256" key="8">
    <source>
        <dbReference type="ARBA" id="ARBA00022989"/>
    </source>
</evidence>
<dbReference type="PANTHER" id="PTHR48061:SF12">
    <property type="entry name" value="DISEASE RESISTANCE LIKE PROTEIN"/>
    <property type="match status" value="1"/>
</dbReference>
<dbReference type="InterPro" id="IPR013210">
    <property type="entry name" value="LRR_N_plant-typ"/>
</dbReference>
<keyword evidence="7" id="KW-0677">Repeat</keyword>
<dbReference type="InterPro" id="IPR046956">
    <property type="entry name" value="RLP23-like"/>
</dbReference>
<comment type="caution">
    <text evidence="15">The sequence shown here is derived from an EMBL/GenBank/DDBJ whole genome shotgun (WGS) entry which is preliminary data.</text>
</comment>
<keyword evidence="11" id="KW-0325">Glycoprotein</keyword>
<sequence length="1011" mass="112186">MNVLVSNLILSLFLIMDFTCSAASFLQHGHGFCHDDERFALLQFKKSFIIDRSASGDPFAYPKVETWNTSYCCSWDGVECEKHTGHVIGVDLTSSFLYGSFNSTNTLFNLSHLQWLSLADNDFRRSRIPSEIGRLSRLTYLNLSYSVFYGQVPLEISQLSNLSSLDLFNNDLELKRPSLSSLIRNLSKLKHLHLGSADLSSSAVPVFLENFTSLTSLLLSDCQLHGEFPSAIFHLPNLQILNLRNNPRLTGYLPAKFHSDSPLKELLLLNTSFSGKISPSIGNLRSLESLDFGDCRFQGAVPSSLGRLTRLTYLDLQGNVFEGGQIPSFLQNLTKLTGLRLSESELGGGIPSWLGNLTQLNRLSFATNKLHGLVPSSLGRLTRLTYLGISMNNFTGQIPCFLQNLTQLTLLDLGSNKFTGQVPSWLGNLTQLTFLQFGGNELHGPVPYSIARLTSLKTLYLHSNELSGTLDFDMFLGLKNLRTLVLSGNKLSVLTESSSNTNGTFPSFQKLGLSSCNLTLFPDLLKYQDGLQMLDLRGNQLHGQIPNWIWNTSTETMFYVDISENSLTGFDQPLVFIPWVNLIWLDLSFNKLQGQLPIPPPTTMGYIVTNNKLSGEILPFFCNLSSLLLLELSNNLLTGMPPCLGDVNTLLVLNMSNNHILGSIPRICASKSNLRMIDLSNNQFQGRLPQMLADCTMLEVLSLGNNRLNDVFPSWLGTLPKLRLLVLRSNSLHGVIVRKQNDRKPEFFSSLHVFDISNNSFTGPLPSEYFKKWNGMKVKDYGKSSYLVANFSNEIYFISDLAYSITIKNKGIDILYGKIQEALSVIDLSCNRFEGSISDSLGNLQGLQVLNLSNNMLTGSIPSSLGSITELESLDLSHNVLSGQIPPQLAQLTFLAVFVVSHNRLTGHILQGNQFNTFGITSYEGNLGLCGHPLPKECGEDSSPPSGFVDEHQNSESPFEFYWMTIVPGYVCGLVIGVVAGQIVATKKHYWFVKTFGQLKLKGRKGKKGRR</sequence>
<gene>
    <name evidence="15" type="ORF">FNV43_RR01733</name>
</gene>
<dbReference type="SMART" id="SM00369">
    <property type="entry name" value="LRR_TYP"/>
    <property type="match status" value="12"/>
</dbReference>
<comment type="subcellular location">
    <subcellularLocation>
        <location evidence="1">Cell membrane</location>
        <topology evidence="1">Single-pass type I membrane protein</topology>
    </subcellularLocation>
</comment>
<dbReference type="PANTHER" id="PTHR48061">
    <property type="entry name" value="LEUCINE-RICH REPEAT RECEPTOR PROTEIN KINASE EMS1-LIKE-RELATED"/>
    <property type="match status" value="1"/>
</dbReference>
<evidence type="ECO:0000256" key="3">
    <source>
        <dbReference type="ARBA" id="ARBA00022475"/>
    </source>
</evidence>
<dbReference type="InterPro" id="IPR001611">
    <property type="entry name" value="Leu-rich_rpt"/>
</dbReference>
<dbReference type="FunFam" id="3.80.10.10:FF:000095">
    <property type="entry name" value="LRR receptor-like serine/threonine-protein kinase GSO1"/>
    <property type="match status" value="1"/>
</dbReference>
<dbReference type="SUPFAM" id="SSF52047">
    <property type="entry name" value="RNI-like"/>
    <property type="match status" value="1"/>
</dbReference>
<keyword evidence="8 12" id="KW-1133">Transmembrane helix</keyword>
<dbReference type="InterPro" id="IPR003591">
    <property type="entry name" value="Leu-rich_rpt_typical-subtyp"/>
</dbReference>
<name>A0A8K0HQZ5_9ROSA</name>
<dbReference type="EMBL" id="VOIH02000001">
    <property type="protein sequence ID" value="KAF3457076.1"/>
    <property type="molecule type" value="Genomic_DNA"/>
</dbReference>
<dbReference type="OrthoDB" id="1739037at2759"/>
<evidence type="ECO:0000256" key="12">
    <source>
        <dbReference type="SAM" id="Phobius"/>
    </source>
</evidence>
<evidence type="ECO:0000256" key="2">
    <source>
        <dbReference type="ARBA" id="ARBA00009592"/>
    </source>
</evidence>
<keyword evidence="16" id="KW-1185">Reference proteome</keyword>
<dbReference type="Proteomes" id="UP000796880">
    <property type="component" value="Unassembled WGS sequence"/>
</dbReference>
<evidence type="ECO:0000313" key="16">
    <source>
        <dbReference type="Proteomes" id="UP000796880"/>
    </source>
</evidence>
<protein>
    <recommendedName>
        <fullName evidence="14">Leucine-rich repeat-containing N-terminal plant-type domain-containing protein</fullName>
    </recommendedName>
</protein>
<dbReference type="Pfam" id="PF00560">
    <property type="entry name" value="LRR_1"/>
    <property type="match status" value="8"/>
</dbReference>
<keyword evidence="9 12" id="KW-0472">Membrane</keyword>
<dbReference type="Pfam" id="PF13855">
    <property type="entry name" value="LRR_8"/>
    <property type="match status" value="2"/>
</dbReference>
<organism evidence="15 16">
    <name type="scientific">Rhamnella rubrinervis</name>
    <dbReference type="NCBI Taxonomy" id="2594499"/>
    <lineage>
        <taxon>Eukaryota</taxon>
        <taxon>Viridiplantae</taxon>
        <taxon>Streptophyta</taxon>
        <taxon>Embryophyta</taxon>
        <taxon>Tracheophyta</taxon>
        <taxon>Spermatophyta</taxon>
        <taxon>Magnoliopsida</taxon>
        <taxon>eudicotyledons</taxon>
        <taxon>Gunneridae</taxon>
        <taxon>Pentapetalae</taxon>
        <taxon>rosids</taxon>
        <taxon>fabids</taxon>
        <taxon>Rosales</taxon>
        <taxon>Rhamnaceae</taxon>
        <taxon>rhamnoid group</taxon>
        <taxon>Rhamneae</taxon>
        <taxon>Rhamnella</taxon>
    </lineage>
</organism>
<keyword evidence="10" id="KW-0675">Receptor</keyword>
<dbReference type="Pfam" id="PF08263">
    <property type="entry name" value="LRRNT_2"/>
    <property type="match status" value="1"/>
</dbReference>
<feature type="domain" description="Leucine-rich repeat-containing N-terminal plant-type" evidence="14">
    <location>
        <begin position="34"/>
        <end position="80"/>
    </location>
</feature>
<evidence type="ECO:0000256" key="11">
    <source>
        <dbReference type="ARBA" id="ARBA00023180"/>
    </source>
</evidence>
<comment type="similarity">
    <text evidence="2">Belongs to the RLP family.</text>
</comment>
<evidence type="ECO:0000256" key="1">
    <source>
        <dbReference type="ARBA" id="ARBA00004251"/>
    </source>
</evidence>
<keyword evidence="6 13" id="KW-0732">Signal</keyword>
<evidence type="ECO:0000256" key="5">
    <source>
        <dbReference type="ARBA" id="ARBA00022692"/>
    </source>
</evidence>
<dbReference type="PROSITE" id="PS51450">
    <property type="entry name" value="LRR"/>
    <property type="match status" value="1"/>
</dbReference>
<keyword evidence="3" id="KW-1003">Cell membrane</keyword>